<feature type="transmembrane region" description="Helical" evidence="2">
    <location>
        <begin position="135"/>
        <end position="153"/>
    </location>
</feature>
<dbReference type="Gene3D" id="2.60.120.260">
    <property type="entry name" value="Galactose-binding domain-like"/>
    <property type="match status" value="1"/>
</dbReference>
<evidence type="ECO:0000259" key="3">
    <source>
        <dbReference type="Pfam" id="PF11847"/>
    </source>
</evidence>
<feature type="transmembrane region" description="Helical" evidence="2">
    <location>
        <begin position="202"/>
        <end position="227"/>
    </location>
</feature>
<feature type="transmembrane region" description="Helical" evidence="2">
    <location>
        <begin position="1261"/>
        <end position="1281"/>
    </location>
</feature>
<proteinExistence type="predicted"/>
<dbReference type="InterPro" id="IPR008979">
    <property type="entry name" value="Galactose-bd-like_sf"/>
</dbReference>
<protein>
    <recommendedName>
        <fullName evidence="3">Alpha-(1-&gt;3)-arabinofuranosyltransferase N-terminal GT-C domain-containing protein</fullName>
    </recommendedName>
</protein>
<keyword evidence="2" id="KW-1133">Transmembrane helix</keyword>
<evidence type="ECO:0000313" key="4">
    <source>
        <dbReference type="EMBL" id="NYG38231.1"/>
    </source>
</evidence>
<feature type="transmembrane region" description="Helical" evidence="2">
    <location>
        <begin position="110"/>
        <end position="128"/>
    </location>
</feature>
<keyword evidence="2" id="KW-0812">Transmembrane</keyword>
<dbReference type="GO" id="GO:0016740">
    <property type="term" value="F:transferase activity"/>
    <property type="evidence" value="ECO:0007669"/>
    <property type="project" value="InterPro"/>
</dbReference>
<name>A0A852XIR3_9MICO</name>
<feature type="region of interest" description="Disordered" evidence="1">
    <location>
        <begin position="705"/>
        <end position="803"/>
    </location>
</feature>
<feature type="domain" description="Alpha-(1-&gt;3)-arabinofuranosyltransferase N-terminal GT-C" evidence="3">
    <location>
        <begin position="41"/>
        <end position="724"/>
    </location>
</feature>
<feature type="compositionally biased region" description="Low complexity" evidence="1">
    <location>
        <begin position="1052"/>
        <end position="1063"/>
    </location>
</feature>
<dbReference type="Pfam" id="PF11847">
    <property type="entry name" value="GT-C_AftD"/>
    <property type="match status" value="1"/>
</dbReference>
<sequence>MTDGAAASATTARSLPGAPAATDVRRRRAGLQRLVTMLAVGVLPFFVAPGMIQPDTKVDLLLSPGRYLARALWAWNDHTGVGELQNQAYGYLWPMGPFYWLGEVIGLDPWVIQRAWWALILVVALLGTERLARRIAGLGTGTALLAGVVYALSPRVLTVLSEISVEVWPYALLPWLVLAAERAVREGVAASDRRRAAVTTGLLAACLGGVNATVSLVALVPAAGWILLAPRGRRKGRALAWWSLGALLGSAWWLGPLLVLGRYSYPFLDFIEVASTTTAVASLPNVLRGAQHWVAYILTAGDHPTWQTGWVLAQSVLAIIGTMAVAGLGLAGLVRARRHGPGERASAERRHLTRWALTGVLLGVLVMAVGREGSGSGPLAGPVQDLLDGPLAALRNVHKADPLVRLPVALGVGLLLAGVAGRRGGVAKGVPTAPGGWTGRRFAVGARLTTGRLLVAGTAVALVAATLPLWQGRGGDAWAYDEVPAEWATTAQTVDRAAQREGGATLLLPGARTADYTWGRTVDEPLAALAESPVLGRGSAPLGHPGATRVLDGIDLLASAGVGSPRLADQLERLGVRRVVVRWGISADVGTLDPDAAAATLDASPGIERTDATGRGEHRVVVWSVTAPDADADDAASLYPVATAQRVAGAPEVWTDLAETGLLTPEQAMLLTGDVAADDPVADGLGGDGSDVAAITTDSLRWQALSSGLPPQDGRSPTLPADDPRPVEVGTRDLPPGGESTGRTTRVAPGTDDDGPVLALPSGDGPVLITRDPRAAADPSLGEEGADLRRTATPPSGALDVRAWARPRPSLAAEDLLDGPWSLRSSTRAATDRPAHERLQHRPGAAVDGDPATRWEPAPDEAAPTLEIDLGEQRRVSTISLDRAAGPVRIQTDQGTWVRGSTTRLQVPVQQTSTLRLSFVRGGESWRAPEVSVDGLAGSANQGRDDQSSDDRTVELGCGQAGSVRIGQERVGLALSVSRGDLLSGRPVPLRSCGQTTHDGGRTDVLTTATDVLLPERVRVTSAEDAGEAGAAGLDEGEAAADGPSGVGGGATASSASAAPARGVTSAEREHPGRWRIDVEPGEAGYLTLAQGANAGWQARTADGRRLDPVTVDGWRQGFRLPAGGAEQVTVDFAPNGAHRTALLVGGLLVALLLLWAAGERLARARRPSVPAVPRADGTAPPRGDPPGTATEVRSRTAGRLPTGLTALVLGGLVAGPLGALLAPLGALVPSRARPLAVLGTLLLSALAIAALGVAERYSAGAWVGQGLGAVTVGLLLAALLRPGGPRR</sequence>
<feature type="region of interest" description="Disordered" evidence="1">
    <location>
        <begin position="1"/>
        <end position="21"/>
    </location>
</feature>
<dbReference type="EMBL" id="JACBZX010000001">
    <property type="protein sequence ID" value="NYG38231.1"/>
    <property type="molecule type" value="Genomic_DNA"/>
</dbReference>
<evidence type="ECO:0000256" key="1">
    <source>
        <dbReference type="SAM" id="MobiDB-lite"/>
    </source>
</evidence>
<comment type="caution">
    <text evidence="4">The sequence shown here is derived from an EMBL/GenBank/DDBJ whole genome shotgun (WGS) entry which is preliminary data.</text>
</comment>
<keyword evidence="2" id="KW-0472">Membrane</keyword>
<feature type="compositionally biased region" description="Basic and acidic residues" evidence="1">
    <location>
        <begin position="1067"/>
        <end position="1076"/>
    </location>
</feature>
<dbReference type="RefSeq" id="WP_179463462.1">
    <property type="nucleotide sequence ID" value="NZ_JACBZX010000001.1"/>
</dbReference>
<feature type="transmembrane region" description="Helical" evidence="2">
    <location>
        <begin position="311"/>
        <end position="331"/>
    </location>
</feature>
<feature type="region of interest" description="Disordered" evidence="1">
    <location>
        <begin position="1167"/>
        <end position="1197"/>
    </location>
</feature>
<evidence type="ECO:0000256" key="2">
    <source>
        <dbReference type="SAM" id="Phobius"/>
    </source>
</evidence>
<keyword evidence="5" id="KW-1185">Reference proteome</keyword>
<evidence type="ECO:0000313" key="5">
    <source>
        <dbReference type="Proteomes" id="UP000592181"/>
    </source>
</evidence>
<gene>
    <name evidence="4" type="ORF">BJY28_002700</name>
</gene>
<feature type="compositionally biased region" description="Low complexity" evidence="1">
    <location>
        <begin position="1028"/>
        <end position="1044"/>
    </location>
</feature>
<feature type="transmembrane region" description="Helical" evidence="2">
    <location>
        <begin position="1205"/>
        <end position="1229"/>
    </location>
</feature>
<feature type="compositionally biased region" description="Basic and acidic residues" evidence="1">
    <location>
        <begin position="830"/>
        <end position="840"/>
    </location>
</feature>
<feature type="region of interest" description="Disordered" evidence="1">
    <location>
        <begin position="826"/>
        <end position="853"/>
    </location>
</feature>
<feature type="region of interest" description="Disordered" evidence="1">
    <location>
        <begin position="985"/>
        <end position="1004"/>
    </location>
</feature>
<feature type="transmembrane region" description="Helical" evidence="2">
    <location>
        <begin position="1141"/>
        <end position="1159"/>
    </location>
</feature>
<feature type="transmembrane region" description="Helical" evidence="2">
    <location>
        <begin position="34"/>
        <end position="52"/>
    </location>
</feature>
<feature type="transmembrane region" description="Helical" evidence="2">
    <location>
        <begin position="403"/>
        <end position="421"/>
    </location>
</feature>
<feature type="transmembrane region" description="Helical" evidence="2">
    <location>
        <begin position="239"/>
        <end position="260"/>
    </location>
</feature>
<reference evidence="4 5" key="1">
    <citation type="submission" date="2020-07" db="EMBL/GenBank/DDBJ databases">
        <title>Sequencing the genomes of 1000 actinobacteria strains.</title>
        <authorList>
            <person name="Klenk H.-P."/>
        </authorList>
    </citation>
    <scope>NUCLEOTIDE SEQUENCE [LARGE SCALE GENOMIC DNA]</scope>
    <source>
        <strain evidence="4 5">DSM 24723</strain>
    </source>
</reference>
<accession>A0A852XIR3</accession>
<organism evidence="4 5">
    <name type="scientific">Janibacter alkaliphilus</name>
    <dbReference type="NCBI Taxonomy" id="1069963"/>
    <lineage>
        <taxon>Bacteria</taxon>
        <taxon>Bacillati</taxon>
        <taxon>Actinomycetota</taxon>
        <taxon>Actinomycetes</taxon>
        <taxon>Micrococcales</taxon>
        <taxon>Intrasporangiaceae</taxon>
        <taxon>Janibacter</taxon>
    </lineage>
</organism>
<feature type="transmembrane region" description="Helical" evidence="2">
    <location>
        <begin position="352"/>
        <end position="370"/>
    </location>
</feature>
<feature type="transmembrane region" description="Helical" evidence="2">
    <location>
        <begin position="1236"/>
        <end position="1255"/>
    </location>
</feature>
<dbReference type="InterPro" id="IPR021798">
    <property type="entry name" value="AftD_N"/>
</dbReference>
<feature type="region of interest" description="Disordered" evidence="1">
    <location>
        <begin position="1023"/>
        <end position="1076"/>
    </location>
</feature>
<dbReference type="SUPFAM" id="SSF49785">
    <property type="entry name" value="Galactose-binding domain-like"/>
    <property type="match status" value="1"/>
</dbReference>
<dbReference type="Proteomes" id="UP000592181">
    <property type="component" value="Unassembled WGS sequence"/>
</dbReference>